<dbReference type="GO" id="GO:0008734">
    <property type="term" value="F:L-aspartate oxidase activity"/>
    <property type="evidence" value="ECO:0007669"/>
    <property type="project" value="UniProtKB-UniRule"/>
</dbReference>
<dbReference type="FunFam" id="3.90.700.10:FF:000002">
    <property type="entry name" value="L-aspartate oxidase"/>
    <property type="match status" value="1"/>
</dbReference>
<keyword evidence="16" id="KW-1185">Reference proteome</keyword>
<evidence type="ECO:0000256" key="2">
    <source>
        <dbReference type="ARBA" id="ARBA00004950"/>
    </source>
</evidence>
<comment type="subcellular location">
    <subcellularLocation>
        <location evidence="12">Cytoplasm</location>
    </subcellularLocation>
</comment>
<feature type="domain" description="Fumarate reductase/succinate dehydrogenase flavoprotein-like C-terminal" evidence="14">
    <location>
        <begin position="447"/>
        <end position="526"/>
    </location>
</feature>
<dbReference type="NCBIfam" id="TIGR00551">
    <property type="entry name" value="nadB"/>
    <property type="match status" value="1"/>
</dbReference>
<keyword evidence="5 12" id="KW-0285">Flavoprotein</keyword>
<dbReference type="SUPFAM" id="SSF56425">
    <property type="entry name" value="Succinate dehydrogenase/fumarate reductase flavoprotein, catalytic domain"/>
    <property type="match status" value="1"/>
</dbReference>
<dbReference type="EC" id="1.4.3.16" evidence="4 10"/>
<keyword evidence="6 12" id="KW-0662">Pyridine nucleotide biosynthesis</keyword>
<dbReference type="Proteomes" id="UP000198384">
    <property type="component" value="Unassembled WGS sequence"/>
</dbReference>
<dbReference type="InterPro" id="IPR036188">
    <property type="entry name" value="FAD/NAD-bd_sf"/>
</dbReference>
<evidence type="ECO:0000256" key="11">
    <source>
        <dbReference type="PIRSR" id="PIRSR000171-1"/>
    </source>
</evidence>
<accession>A0A238WMJ5</accession>
<dbReference type="EMBL" id="FZNT01000003">
    <property type="protein sequence ID" value="SNR47474.1"/>
    <property type="molecule type" value="Genomic_DNA"/>
</dbReference>
<dbReference type="Gene3D" id="3.90.700.10">
    <property type="entry name" value="Succinate dehydrogenase/fumarate reductase flavoprotein, catalytic domain"/>
    <property type="match status" value="1"/>
</dbReference>
<dbReference type="PANTHER" id="PTHR42716">
    <property type="entry name" value="L-ASPARTATE OXIDASE"/>
    <property type="match status" value="1"/>
</dbReference>
<gene>
    <name evidence="15" type="ORF">SAMN06265371_103358</name>
</gene>
<evidence type="ECO:0000256" key="7">
    <source>
        <dbReference type="ARBA" id="ARBA00022827"/>
    </source>
</evidence>
<evidence type="ECO:0000313" key="16">
    <source>
        <dbReference type="Proteomes" id="UP000198384"/>
    </source>
</evidence>
<feature type="active site" description="Proton acceptor" evidence="11">
    <location>
        <position position="297"/>
    </location>
</feature>
<protein>
    <recommendedName>
        <fullName evidence="4 10">L-aspartate oxidase</fullName>
        <ecNumber evidence="4 10">1.4.3.16</ecNumber>
    </recommendedName>
</protein>
<evidence type="ECO:0000256" key="9">
    <source>
        <dbReference type="ARBA" id="ARBA00048305"/>
    </source>
</evidence>
<feature type="domain" description="FAD-dependent oxidoreductase 2 FAD-binding" evidence="13">
    <location>
        <begin position="11"/>
        <end position="399"/>
    </location>
</feature>
<keyword evidence="7 12" id="KW-0274">FAD</keyword>
<organism evidence="15 16">
    <name type="scientific">Lutibacter agarilyticus</name>
    <dbReference type="NCBI Taxonomy" id="1109740"/>
    <lineage>
        <taxon>Bacteria</taxon>
        <taxon>Pseudomonadati</taxon>
        <taxon>Bacteroidota</taxon>
        <taxon>Flavobacteriia</taxon>
        <taxon>Flavobacteriales</taxon>
        <taxon>Flavobacteriaceae</taxon>
        <taxon>Lutibacter</taxon>
    </lineage>
</organism>
<comment type="function">
    <text evidence="12">Catalyzes the oxidation of L-aspartate to iminoaspartate.</text>
</comment>
<comment type="pathway">
    <text evidence="2 12">Cofactor biosynthesis; NAD(+) biosynthesis; iminoaspartate from L-aspartate (oxidase route): step 1/1.</text>
</comment>
<evidence type="ECO:0000256" key="5">
    <source>
        <dbReference type="ARBA" id="ARBA00022630"/>
    </source>
</evidence>
<evidence type="ECO:0000256" key="3">
    <source>
        <dbReference type="ARBA" id="ARBA00008562"/>
    </source>
</evidence>
<dbReference type="PRINTS" id="PR00368">
    <property type="entry name" value="FADPNR"/>
</dbReference>
<evidence type="ECO:0000313" key="15">
    <source>
        <dbReference type="EMBL" id="SNR47474.1"/>
    </source>
</evidence>
<keyword evidence="8 12" id="KW-0560">Oxidoreductase</keyword>
<sequence length="531" mass="59912">MNAEKKIHNTDFLVIGSGIAGLSFALKTANHFKDASITIITKDEKNECNTKYAQGGISTVWDKTVDSFEQHIKDTLIAGDGVCDEDVVKMVVKSAPDRLQDLIEWGTQFDKTKDGNYTLGREGGHSQDRILHHKDITGAEIERALIEQVDKTKNITFLTYHYAIDLITEHQLKKKKTKRAEKITCYGAYVLDQKKNIVKTFSAKVTMLATGGNGQVYNTTTNPVIATGDGIAMAYRAKAEISDVEFIQFHPTALYNPGEYPAFLISEAVRGEGAILRDYNGKRFMHKYDPREELASRDIVARAIDTELKKSGTTNVYLDCTHIDFEAFKKHFPNITEKCLTLGIDVRKDYIPVCPAQHYICGGVTVNKKAKTSIKNLYASGEVTRSGLHGANRLASNSLLEGLVYSYNAFKNLTRRFHKIKTPKNIPVWNDSGVVKNMEKILITHDRNEVKTIMSNYVGIVRSNERLLRAERKLRVLYEDNKRLYDHSELSTDLCELRNLITTAYLITQFSKNRKENKGGFFSADLIKKES</sequence>
<dbReference type="Gene3D" id="1.20.58.100">
    <property type="entry name" value="Fumarate reductase/succinate dehydrogenase flavoprotein-like, C-terminal domain"/>
    <property type="match status" value="1"/>
</dbReference>
<dbReference type="SUPFAM" id="SSF51905">
    <property type="entry name" value="FAD/NAD(P)-binding domain"/>
    <property type="match status" value="1"/>
</dbReference>
<reference evidence="15 16" key="1">
    <citation type="submission" date="2017-06" db="EMBL/GenBank/DDBJ databases">
        <authorList>
            <person name="Kim H.J."/>
            <person name="Triplett B.A."/>
        </authorList>
    </citation>
    <scope>NUCLEOTIDE SEQUENCE [LARGE SCALE GENOMIC DNA]</scope>
    <source>
        <strain evidence="15 16">DSM 29150</strain>
    </source>
</reference>
<dbReference type="PANTHER" id="PTHR42716:SF2">
    <property type="entry name" value="L-ASPARTATE OXIDASE, CHLOROPLASTIC"/>
    <property type="match status" value="1"/>
</dbReference>
<proteinExistence type="inferred from homology"/>
<dbReference type="InterPro" id="IPR015939">
    <property type="entry name" value="Fum_Rdtase/Succ_DH_flav-like_C"/>
</dbReference>
<evidence type="ECO:0000256" key="8">
    <source>
        <dbReference type="ARBA" id="ARBA00023002"/>
    </source>
</evidence>
<dbReference type="PIRSF" id="PIRSF000171">
    <property type="entry name" value="SDHA_APRA_LASPO"/>
    <property type="match status" value="1"/>
</dbReference>
<dbReference type="Pfam" id="PF00890">
    <property type="entry name" value="FAD_binding_2"/>
    <property type="match status" value="1"/>
</dbReference>
<evidence type="ECO:0000259" key="13">
    <source>
        <dbReference type="Pfam" id="PF00890"/>
    </source>
</evidence>
<dbReference type="GO" id="GO:0009435">
    <property type="term" value="P:NAD+ biosynthetic process"/>
    <property type="evidence" value="ECO:0007669"/>
    <property type="project" value="UniProtKB-UniPathway"/>
</dbReference>
<name>A0A238WMJ5_9FLAO</name>
<dbReference type="InterPro" id="IPR005288">
    <property type="entry name" value="NadB"/>
</dbReference>
<dbReference type="InterPro" id="IPR003953">
    <property type="entry name" value="FAD-dep_OxRdtase_2_FAD-bd"/>
</dbReference>
<dbReference type="SUPFAM" id="SSF46977">
    <property type="entry name" value="Succinate dehydrogenase/fumarate reductase flavoprotein C-terminal domain"/>
    <property type="match status" value="1"/>
</dbReference>
<dbReference type="Gene3D" id="3.50.50.60">
    <property type="entry name" value="FAD/NAD(P)-binding domain"/>
    <property type="match status" value="1"/>
</dbReference>
<dbReference type="UniPathway" id="UPA00253">
    <property type="reaction ID" value="UER00326"/>
</dbReference>
<dbReference type="GO" id="GO:0005737">
    <property type="term" value="C:cytoplasm"/>
    <property type="evidence" value="ECO:0007669"/>
    <property type="project" value="UniProtKB-SubCell"/>
</dbReference>
<evidence type="ECO:0000256" key="10">
    <source>
        <dbReference type="NCBIfam" id="TIGR00551"/>
    </source>
</evidence>
<evidence type="ECO:0000256" key="6">
    <source>
        <dbReference type="ARBA" id="ARBA00022642"/>
    </source>
</evidence>
<evidence type="ECO:0000259" key="14">
    <source>
        <dbReference type="Pfam" id="PF02910"/>
    </source>
</evidence>
<evidence type="ECO:0000256" key="12">
    <source>
        <dbReference type="RuleBase" id="RU362049"/>
    </source>
</evidence>
<evidence type="ECO:0000256" key="1">
    <source>
        <dbReference type="ARBA" id="ARBA00001974"/>
    </source>
</evidence>
<dbReference type="RefSeq" id="WP_176461230.1">
    <property type="nucleotide sequence ID" value="NZ_FZNT01000003.1"/>
</dbReference>
<evidence type="ECO:0000256" key="4">
    <source>
        <dbReference type="ARBA" id="ARBA00012173"/>
    </source>
</evidence>
<dbReference type="AlphaFoldDB" id="A0A238WMJ5"/>
<comment type="similarity">
    <text evidence="3 12">Belongs to the FAD-dependent oxidoreductase 2 family. NadB subfamily.</text>
</comment>
<dbReference type="InterPro" id="IPR037099">
    <property type="entry name" value="Fum_R/Succ_DH_flav-like_C_sf"/>
</dbReference>
<comment type="catalytic activity">
    <reaction evidence="9">
        <text>L-aspartate + O2 = iminosuccinate + H2O2</text>
        <dbReference type="Rhea" id="RHEA:25876"/>
        <dbReference type="ChEBI" id="CHEBI:15379"/>
        <dbReference type="ChEBI" id="CHEBI:16240"/>
        <dbReference type="ChEBI" id="CHEBI:29991"/>
        <dbReference type="ChEBI" id="CHEBI:77875"/>
        <dbReference type="EC" id="1.4.3.16"/>
    </reaction>
    <physiologicalReaction direction="left-to-right" evidence="9">
        <dbReference type="Rhea" id="RHEA:25877"/>
    </physiologicalReaction>
</comment>
<comment type="cofactor">
    <cofactor evidence="1 12">
        <name>FAD</name>
        <dbReference type="ChEBI" id="CHEBI:57692"/>
    </cofactor>
</comment>
<dbReference type="InterPro" id="IPR027477">
    <property type="entry name" value="Succ_DH/fumarate_Rdtase_cat_sf"/>
</dbReference>
<dbReference type="Pfam" id="PF02910">
    <property type="entry name" value="Succ_DH_flav_C"/>
    <property type="match status" value="1"/>
</dbReference>